<comment type="caution">
    <text evidence="1">The sequence shown here is derived from an EMBL/GenBank/DDBJ whole genome shotgun (WGS) entry which is preliminary data.</text>
</comment>
<dbReference type="EMBL" id="VSSQ01002300">
    <property type="protein sequence ID" value="MPM14556.1"/>
    <property type="molecule type" value="Genomic_DNA"/>
</dbReference>
<sequence length="79" mass="9267">MPDLSKFPNCCALSERGKCTRLKLFKCEGEQCPFKRSGKEEKDSLLKAYKRLLALDKSVQMYISHKYYDNKMPWKENIG</sequence>
<gene>
    <name evidence="1" type="ORF">SDC9_60920</name>
</gene>
<evidence type="ECO:0000313" key="1">
    <source>
        <dbReference type="EMBL" id="MPM14556.1"/>
    </source>
</evidence>
<proteinExistence type="predicted"/>
<name>A0A644XEA9_9ZZZZ</name>
<protein>
    <submittedName>
        <fullName evidence="1">Uncharacterized protein</fullName>
    </submittedName>
</protein>
<reference evidence="1" key="1">
    <citation type="submission" date="2019-08" db="EMBL/GenBank/DDBJ databases">
        <authorList>
            <person name="Kucharzyk K."/>
            <person name="Murdoch R.W."/>
            <person name="Higgins S."/>
            <person name="Loffler F."/>
        </authorList>
    </citation>
    <scope>NUCLEOTIDE SEQUENCE</scope>
</reference>
<organism evidence="1">
    <name type="scientific">bioreactor metagenome</name>
    <dbReference type="NCBI Taxonomy" id="1076179"/>
    <lineage>
        <taxon>unclassified sequences</taxon>
        <taxon>metagenomes</taxon>
        <taxon>ecological metagenomes</taxon>
    </lineage>
</organism>
<dbReference type="AlphaFoldDB" id="A0A644XEA9"/>
<accession>A0A644XEA9</accession>